<sequence>MEGFGDLISKGGFVRFSYKAYFLFSIVCFSILFCSVQASQAFFDSGKDRASAEIMLDGQTYTRGDLIASLLVSAFSDRFWNDDVVDRIGSSRFGAMVGSYMKDGNGNYETEKKSRPWMADHIHRPNGWPKSGVVNKWSQSKISVAFGWPAYSQGQSVSSISPYNQQGADKLYASIEKSARKAVPQLSGGRVPALTFMPMGDADDATEDYARIRIIPTNRLNARSPINPGSDGYQVELQERGFWGGVLIDDAEPLMEAYILPDHNNNIDLAVCKIDMSATESDVDRLVPKCLMGALGLPELSTEQSPDGVGYATGYQKYLLQLLYCPAIKPGMDKAGVFQVLADSSRCW</sequence>
<accession>G2KQK3</accession>
<gene>
    <name evidence="2" type="ordered locus">MICA_1616</name>
</gene>
<evidence type="ECO:0000256" key="1">
    <source>
        <dbReference type="SAM" id="Phobius"/>
    </source>
</evidence>
<keyword evidence="3" id="KW-1185">Reference proteome</keyword>
<dbReference type="eggNOG" id="ENOG502ZN51">
    <property type="taxonomic scope" value="Bacteria"/>
</dbReference>
<name>G2KQK3_MICAA</name>
<organism evidence="2 3">
    <name type="scientific">Micavibrio aeruginosavorus (strain ARL-13)</name>
    <dbReference type="NCBI Taxonomy" id="856793"/>
    <lineage>
        <taxon>Bacteria</taxon>
        <taxon>Pseudomonadati</taxon>
        <taxon>Bdellovibrionota</taxon>
        <taxon>Bdellovibrionia</taxon>
        <taxon>Bdellovibrionales</taxon>
        <taxon>Pseudobdellovibrionaceae</taxon>
        <taxon>Micavibrio</taxon>
    </lineage>
</organism>
<dbReference type="Proteomes" id="UP000009286">
    <property type="component" value="Chromosome"/>
</dbReference>
<feature type="transmembrane region" description="Helical" evidence="1">
    <location>
        <begin position="20"/>
        <end position="43"/>
    </location>
</feature>
<keyword evidence="1" id="KW-1133">Transmembrane helix</keyword>
<dbReference type="EMBL" id="CP002382">
    <property type="protein sequence ID" value="AEP09931.1"/>
    <property type="molecule type" value="Genomic_DNA"/>
</dbReference>
<reference evidence="2 3" key="1">
    <citation type="journal article" date="2011" name="BMC Genomics">
        <title>Genomic insights into an obligate epibiotic bacterial predator: Micavibrio aeruginosavorus ARL-13.</title>
        <authorList>
            <person name="Wang Z."/>
            <person name="Kadouri D."/>
            <person name="Wu M."/>
        </authorList>
    </citation>
    <scope>NUCLEOTIDE SEQUENCE [LARGE SCALE GENOMIC DNA]</scope>
    <source>
        <strain evidence="2 3">ARL-13</strain>
    </source>
</reference>
<proteinExistence type="predicted"/>
<evidence type="ECO:0000313" key="3">
    <source>
        <dbReference type="Proteomes" id="UP000009286"/>
    </source>
</evidence>
<dbReference type="HOGENOM" id="CLU_796480_0_0_5"/>
<keyword evidence="1" id="KW-0812">Transmembrane</keyword>
<dbReference type="RefSeq" id="WP_014103154.1">
    <property type="nucleotide sequence ID" value="NC_016026.1"/>
</dbReference>
<dbReference type="AlphaFoldDB" id="G2KQK3"/>
<protein>
    <submittedName>
        <fullName evidence="2">Uncharacterized protein</fullName>
    </submittedName>
</protein>
<evidence type="ECO:0000313" key="2">
    <source>
        <dbReference type="EMBL" id="AEP09931.1"/>
    </source>
</evidence>
<dbReference type="STRING" id="856793.MICA_1616"/>
<dbReference type="KEGG" id="mai:MICA_1616"/>
<keyword evidence="1" id="KW-0472">Membrane</keyword>